<organism evidence="1 2">
    <name type="scientific">Litoribrevibacter euphylliae</name>
    <dbReference type="NCBI Taxonomy" id="1834034"/>
    <lineage>
        <taxon>Bacteria</taxon>
        <taxon>Pseudomonadati</taxon>
        <taxon>Pseudomonadota</taxon>
        <taxon>Gammaproteobacteria</taxon>
        <taxon>Oceanospirillales</taxon>
        <taxon>Oceanospirillaceae</taxon>
        <taxon>Litoribrevibacter</taxon>
    </lineage>
</organism>
<sequence length="72" mass="7917">MWVRGLLVLFLGWVVSGCSDPTGSASFGEVGSGLTNFSVACRKHDGLDEYTKKGKKVYIRCNNGKTFTYTFD</sequence>
<dbReference type="Proteomes" id="UP001595476">
    <property type="component" value="Unassembled WGS sequence"/>
</dbReference>
<dbReference type="RefSeq" id="WP_386719715.1">
    <property type="nucleotide sequence ID" value="NZ_JBHRSZ010000004.1"/>
</dbReference>
<comment type="caution">
    <text evidence="1">The sequence shown here is derived from an EMBL/GenBank/DDBJ whole genome shotgun (WGS) entry which is preliminary data.</text>
</comment>
<name>A0ABV7HFA5_9GAMM</name>
<accession>A0ABV7HFA5</accession>
<gene>
    <name evidence="1" type="ORF">ACFOEK_09550</name>
</gene>
<dbReference type="EMBL" id="JBHRSZ010000004">
    <property type="protein sequence ID" value="MFC3151268.1"/>
    <property type="molecule type" value="Genomic_DNA"/>
</dbReference>
<evidence type="ECO:0000313" key="1">
    <source>
        <dbReference type="EMBL" id="MFC3151268.1"/>
    </source>
</evidence>
<dbReference type="PROSITE" id="PS51257">
    <property type="entry name" value="PROKAR_LIPOPROTEIN"/>
    <property type="match status" value="1"/>
</dbReference>
<evidence type="ECO:0000313" key="2">
    <source>
        <dbReference type="Proteomes" id="UP001595476"/>
    </source>
</evidence>
<proteinExistence type="predicted"/>
<reference evidence="2" key="1">
    <citation type="journal article" date="2019" name="Int. J. Syst. Evol. Microbiol.">
        <title>The Global Catalogue of Microorganisms (GCM) 10K type strain sequencing project: providing services to taxonomists for standard genome sequencing and annotation.</title>
        <authorList>
            <consortium name="The Broad Institute Genomics Platform"/>
            <consortium name="The Broad Institute Genome Sequencing Center for Infectious Disease"/>
            <person name="Wu L."/>
            <person name="Ma J."/>
        </authorList>
    </citation>
    <scope>NUCLEOTIDE SEQUENCE [LARGE SCALE GENOMIC DNA]</scope>
    <source>
        <strain evidence="2">KCTC 52438</strain>
    </source>
</reference>
<keyword evidence="2" id="KW-1185">Reference proteome</keyword>
<protein>
    <recommendedName>
        <fullName evidence="3">Lipoprotein</fullName>
    </recommendedName>
</protein>
<evidence type="ECO:0008006" key="3">
    <source>
        <dbReference type="Google" id="ProtNLM"/>
    </source>
</evidence>